<dbReference type="InterPro" id="IPR022764">
    <property type="entry name" value="Peptidase_S54_rhomboid_dom"/>
</dbReference>
<sequence>MRRRLIRHAAILGGVVALLWVVEALDWLWLGGALDGFGIQPRTWGGLQAIVIAPWLHAGFGHLLANTLPFVVLGWFVMVRRTTDFFIVTLASLLASGAGIWLFGGASSIHLGISGVVFGFLGYLLARGYYERSAVAVVMAAFAFLLYGSMVWGMLPLYQGISWQGHLFGFVGGVLVAYGQARPQREPAR</sequence>
<evidence type="ECO:0000256" key="3">
    <source>
        <dbReference type="ARBA" id="ARBA00022989"/>
    </source>
</evidence>
<accession>A0A7C1FMG2</accession>
<keyword evidence="3 5" id="KW-1133">Transmembrane helix</keyword>
<dbReference type="GO" id="GO:0016020">
    <property type="term" value="C:membrane"/>
    <property type="evidence" value="ECO:0007669"/>
    <property type="project" value="UniProtKB-SubCell"/>
</dbReference>
<gene>
    <name evidence="7" type="ORF">ENQ20_14170</name>
</gene>
<dbReference type="Pfam" id="PF01694">
    <property type="entry name" value="Rhomboid"/>
    <property type="match status" value="1"/>
</dbReference>
<keyword evidence="2 5" id="KW-0812">Transmembrane</keyword>
<evidence type="ECO:0000259" key="6">
    <source>
        <dbReference type="Pfam" id="PF01694"/>
    </source>
</evidence>
<feature type="transmembrane region" description="Helical" evidence="5">
    <location>
        <begin position="133"/>
        <end position="155"/>
    </location>
</feature>
<dbReference type="SUPFAM" id="SSF144091">
    <property type="entry name" value="Rhomboid-like"/>
    <property type="match status" value="1"/>
</dbReference>
<proteinExistence type="predicted"/>
<dbReference type="AlphaFoldDB" id="A0A7C1FMG2"/>
<evidence type="ECO:0000256" key="2">
    <source>
        <dbReference type="ARBA" id="ARBA00022692"/>
    </source>
</evidence>
<keyword evidence="4 5" id="KW-0472">Membrane</keyword>
<dbReference type="EMBL" id="DSMG01000145">
    <property type="protein sequence ID" value="HDX32613.1"/>
    <property type="molecule type" value="Genomic_DNA"/>
</dbReference>
<feature type="domain" description="Peptidase S54 rhomboid" evidence="6">
    <location>
        <begin position="50"/>
        <end position="179"/>
    </location>
</feature>
<keyword evidence="7" id="KW-0378">Hydrolase</keyword>
<evidence type="ECO:0000256" key="1">
    <source>
        <dbReference type="ARBA" id="ARBA00004141"/>
    </source>
</evidence>
<keyword evidence="7" id="KW-0645">Protease</keyword>
<feature type="transmembrane region" description="Helical" evidence="5">
    <location>
        <begin position="48"/>
        <end position="78"/>
    </location>
</feature>
<reference evidence="7" key="1">
    <citation type="journal article" date="2020" name="mSystems">
        <title>Genome- and Community-Level Interaction Insights into Carbon Utilization and Element Cycling Functions of Hydrothermarchaeota in Hydrothermal Sediment.</title>
        <authorList>
            <person name="Zhou Z."/>
            <person name="Liu Y."/>
            <person name="Xu W."/>
            <person name="Pan J."/>
            <person name="Luo Z.H."/>
            <person name="Li M."/>
        </authorList>
    </citation>
    <scope>NUCLEOTIDE SEQUENCE [LARGE SCALE GENOMIC DNA]</scope>
    <source>
        <strain evidence="7">SpSt-289</strain>
    </source>
</reference>
<comment type="subcellular location">
    <subcellularLocation>
        <location evidence="1">Membrane</location>
        <topology evidence="1">Multi-pass membrane protein</topology>
    </subcellularLocation>
</comment>
<feature type="transmembrane region" description="Helical" evidence="5">
    <location>
        <begin position="109"/>
        <end position="126"/>
    </location>
</feature>
<evidence type="ECO:0000256" key="4">
    <source>
        <dbReference type="ARBA" id="ARBA00023136"/>
    </source>
</evidence>
<organism evidence="7">
    <name type="scientific">Caldilinea aerophila</name>
    <dbReference type="NCBI Taxonomy" id="133453"/>
    <lineage>
        <taxon>Bacteria</taxon>
        <taxon>Bacillati</taxon>
        <taxon>Chloroflexota</taxon>
        <taxon>Caldilineae</taxon>
        <taxon>Caldilineales</taxon>
        <taxon>Caldilineaceae</taxon>
        <taxon>Caldilinea</taxon>
    </lineage>
</organism>
<feature type="transmembrane region" description="Helical" evidence="5">
    <location>
        <begin position="85"/>
        <end position="103"/>
    </location>
</feature>
<comment type="caution">
    <text evidence="7">The sequence shown here is derived from an EMBL/GenBank/DDBJ whole genome shotgun (WGS) entry which is preliminary data.</text>
</comment>
<evidence type="ECO:0000256" key="5">
    <source>
        <dbReference type="SAM" id="Phobius"/>
    </source>
</evidence>
<feature type="transmembrane region" description="Helical" evidence="5">
    <location>
        <begin position="161"/>
        <end position="179"/>
    </location>
</feature>
<dbReference type="InterPro" id="IPR035952">
    <property type="entry name" value="Rhomboid-like_sf"/>
</dbReference>
<dbReference type="Gene3D" id="1.20.1540.10">
    <property type="entry name" value="Rhomboid-like"/>
    <property type="match status" value="1"/>
</dbReference>
<name>A0A7C1FMG2_9CHLR</name>
<dbReference type="GO" id="GO:0004252">
    <property type="term" value="F:serine-type endopeptidase activity"/>
    <property type="evidence" value="ECO:0007669"/>
    <property type="project" value="InterPro"/>
</dbReference>
<protein>
    <submittedName>
        <fullName evidence="7">Rhomboid family intramembrane serine protease</fullName>
    </submittedName>
</protein>
<evidence type="ECO:0000313" key="7">
    <source>
        <dbReference type="EMBL" id="HDX32613.1"/>
    </source>
</evidence>
<dbReference type="GO" id="GO:0006508">
    <property type="term" value="P:proteolysis"/>
    <property type="evidence" value="ECO:0007669"/>
    <property type="project" value="UniProtKB-KW"/>
</dbReference>